<protein>
    <recommendedName>
        <fullName evidence="3">Yippee domain-containing protein</fullName>
    </recommendedName>
</protein>
<comment type="caution">
    <text evidence="1">The sequence shown here is derived from an EMBL/GenBank/DDBJ whole genome shotgun (WGS) entry which is preliminary data.</text>
</comment>
<dbReference type="Proteomes" id="UP001470230">
    <property type="component" value="Unassembled WGS sequence"/>
</dbReference>
<dbReference type="EMBL" id="JAPFFF010000018">
    <property type="protein sequence ID" value="KAK8861006.1"/>
    <property type="molecule type" value="Genomic_DNA"/>
</dbReference>
<keyword evidence="2" id="KW-1185">Reference proteome</keyword>
<sequence length="221" mass="25050">MNISCTCCACGNVRVKGEFIRQSLNQTIQLNKANDHQFNNILLMNKLHSIEIQNFKNIKGNLLNKSCSDIMCAQCNTIFHLFTSKGKIYMKKVQNYNNHTVSPHKATSSIQNGQTELSHLNACSAIIPLIPLPQPLVSKDKQMNICQPAQSNLLIKKASSIYDDSNEFYTDTNINDKINENDTDFEIMFSNRYLPFVGSYKNNMSIPHDGFFGSSYCDFQI</sequence>
<proteinExistence type="predicted"/>
<evidence type="ECO:0000313" key="1">
    <source>
        <dbReference type="EMBL" id="KAK8861006.1"/>
    </source>
</evidence>
<reference evidence="1 2" key="1">
    <citation type="submission" date="2024-04" db="EMBL/GenBank/DDBJ databases">
        <title>Tritrichomonas musculus Genome.</title>
        <authorList>
            <person name="Alves-Ferreira E."/>
            <person name="Grigg M."/>
            <person name="Lorenzi H."/>
            <person name="Galac M."/>
        </authorList>
    </citation>
    <scope>NUCLEOTIDE SEQUENCE [LARGE SCALE GENOMIC DNA]</scope>
    <source>
        <strain evidence="1 2">EAF2021</strain>
    </source>
</reference>
<gene>
    <name evidence="1" type="ORF">M9Y10_012698</name>
</gene>
<accession>A0ABR2IDC0</accession>
<organism evidence="1 2">
    <name type="scientific">Tritrichomonas musculus</name>
    <dbReference type="NCBI Taxonomy" id="1915356"/>
    <lineage>
        <taxon>Eukaryota</taxon>
        <taxon>Metamonada</taxon>
        <taxon>Parabasalia</taxon>
        <taxon>Tritrichomonadida</taxon>
        <taxon>Tritrichomonadidae</taxon>
        <taxon>Tritrichomonas</taxon>
    </lineage>
</organism>
<evidence type="ECO:0008006" key="3">
    <source>
        <dbReference type="Google" id="ProtNLM"/>
    </source>
</evidence>
<name>A0ABR2IDC0_9EUKA</name>
<evidence type="ECO:0000313" key="2">
    <source>
        <dbReference type="Proteomes" id="UP001470230"/>
    </source>
</evidence>